<dbReference type="Pfam" id="PF13639">
    <property type="entry name" value="zf-RING_2"/>
    <property type="match status" value="1"/>
</dbReference>
<feature type="compositionally biased region" description="Acidic residues" evidence="5">
    <location>
        <begin position="290"/>
        <end position="302"/>
    </location>
</feature>
<evidence type="ECO:0000259" key="7">
    <source>
        <dbReference type="PROSITE" id="PS50089"/>
    </source>
</evidence>
<dbReference type="SUPFAM" id="SSF57850">
    <property type="entry name" value="RING/U-box"/>
    <property type="match status" value="1"/>
</dbReference>
<evidence type="ECO:0000313" key="9">
    <source>
        <dbReference type="Proteomes" id="UP000595140"/>
    </source>
</evidence>
<feature type="region of interest" description="Disordered" evidence="5">
    <location>
        <begin position="225"/>
        <end position="252"/>
    </location>
</feature>
<evidence type="ECO:0000313" key="8">
    <source>
        <dbReference type="EMBL" id="VFQ83522.1"/>
    </source>
</evidence>
<feature type="domain" description="RING-type" evidence="7">
    <location>
        <begin position="480"/>
        <end position="522"/>
    </location>
</feature>
<dbReference type="InterPro" id="IPR013083">
    <property type="entry name" value="Znf_RING/FYVE/PHD"/>
</dbReference>
<dbReference type="Proteomes" id="UP000595140">
    <property type="component" value="Unassembled WGS sequence"/>
</dbReference>
<feature type="compositionally biased region" description="Acidic residues" evidence="5">
    <location>
        <begin position="49"/>
        <end position="89"/>
    </location>
</feature>
<dbReference type="InterPro" id="IPR011011">
    <property type="entry name" value="Znf_FYVE_PHD"/>
</dbReference>
<feature type="compositionally biased region" description="Basic residues" evidence="5">
    <location>
        <begin position="95"/>
        <end position="124"/>
    </location>
</feature>
<evidence type="ECO:0000256" key="2">
    <source>
        <dbReference type="ARBA" id="ARBA00022771"/>
    </source>
</evidence>
<keyword evidence="2 4" id="KW-0863">Zinc-finger</keyword>
<evidence type="ECO:0000256" key="1">
    <source>
        <dbReference type="ARBA" id="ARBA00022723"/>
    </source>
</evidence>
<dbReference type="SUPFAM" id="SSF57903">
    <property type="entry name" value="FYVE/PHD zinc finger"/>
    <property type="match status" value="1"/>
</dbReference>
<evidence type="ECO:0008006" key="10">
    <source>
        <dbReference type="Google" id="ProtNLM"/>
    </source>
</evidence>
<gene>
    <name evidence="8" type="ORF">CCAM_LOCUS25298</name>
</gene>
<evidence type="ECO:0000256" key="4">
    <source>
        <dbReference type="PROSITE-ProRule" id="PRU00175"/>
    </source>
</evidence>
<dbReference type="InterPro" id="IPR019787">
    <property type="entry name" value="Znf_PHD-finger"/>
</dbReference>
<feature type="domain" description="PHD-type" evidence="6">
    <location>
        <begin position="570"/>
        <end position="619"/>
    </location>
</feature>
<dbReference type="InterPro" id="IPR017907">
    <property type="entry name" value="Znf_RING_CS"/>
</dbReference>
<evidence type="ECO:0000256" key="5">
    <source>
        <dbReference type="SAM" id="MobiDB-lite"/>
    </source>
</evidence>
<dbReference type="InterPro" id="IPR058746">
    <property type="entry name" value="Znf_RING-type_Topors"/>
</dbReference>
<dbReference type="SMART" id="SM00249">
    <property type="entry name" value="PHD"/>
    <property type="match status" value="1"/>
</dbReference>
<dbReference type="PANTHER" id="PTHR47177:SF3">
    <property type="entry name" value="F18C1.6 PROTEIN"/>
    <property type="match status" value="1"/>
</dbReference>
<dbReference type="OrthoDB" id="365379at2759"/>
<dbReference type="InterPro" id="IPR001841">
    <property type="entry name" value="Znf_RING"/>
</dbReference>
<proteinExistence type="predicted"/>
<dbReference type="PANTHER" id="PTHR47177">
    <property type="entry name" value="F18C1.6 PROTEIN"/>
    <property type="match status" value="1"/>
</dbReference>
<dbReference type="Pfam" id="PF00628">
    <property type="entry name" value="PHD"/>
    <property type="match status" value="1"/>
</dbReference>
<dbReference type="PROSITE" id="PS00518">
    <property type="entry name" value="ZF_RING_1"/>
    <property type="match status" value="1"/>
</dbReference>
<feature type="region of interest" description="Disordered" evidence="5">
    <location>
        <begin position="39"/>
        <end position="149"/>
    </location>
</feature>
<keyword evidence="9" id="KW-1185">Reference proteome</keyword>
<protein>
    <recommendedName>
        <fullName evidence="10">PHD-type domain-containing protein</fullName>
    </recommendedName>
</protein>
<dbReference type="GO" id="GO:0008270">
    <property type="term" value="F:zinc ion binding"/>
    <property type="evidence" value="ECO:0007669"/>
    <property type="project" value="UniProtKB-KW"/>
</dbReference>
<keyword evidence="3" id="KW-0862">Zinc</keyword>
<organism evidence="8 9">
    <name type="scientific">Cuscuta campestris</name>
    <dbReference type="NCBI Taxonomy" id="132261"/>
    <lineage>
        <taxon>Eukaryota</taxon>
        <taxon>Viridiplantae</taxon>
        <taxon>Streptophyta</taxon>
        <taxon>Embryophyta</taxon>
        <taxon>Tracheophyta</taxon>
        <taxon>Spermatophyta</taxon>
        <taxon>Magnoliopsida</taxon>
        <taxon>eudicotyledons</taxon>
        <taxon>Gunneridae</taxon>
        <taxon>Pentapetalae</taxon>
        <taxon>asterids</taxon>
        <taxon>lamiids</taxon>
        <taxon>Solanales</taxon>
        <taxon>Convolvulaceae</taxon>
        <taxon>Cuscuteae</taxon>
        <taxon>Cuscuta</taxon>
        <taxon>Cuscuta subgen. Grammica</taxon>
        <taxon>Cuscuta sect. Cleistogrammica</taxon>
    </lineage>
</organism>
<reference evidence="8 9" key="1">
    <citation type="submission" date="2018-04" db="EMBL/GenBank/DDBJ databases">
        <authorList>
            <person name="Vogel A."/>
        </authorList>
    </citation>
    <scope>NUCLEOTIDE SEQUENCE [LARGE SCALE GENOMIC DNA]</scope>
</reference>
<feature type="region of interest" description="Disordered" evidence="5">
    <location>
        <begin position="273"/>
        <end position="302"/>
    </location>
</feature>
<feature type="compositionally biased region" description="Acidic residues" evidence="5">
    <location>
        <begin position="129"/>
        <end position="147"/>
    </location>
</feature>
<dbReference type="SMART" id="SM00184">
    <property type="entry name" value="RING"/>
    <property type="match status" value="1"/>
</dbReference>
<name>A0A484M3W4_9ASTE</name>
<evidence type="ECO:0000259" key="6">
    <source>
        <dbReference type="PROSITE" id="PS50016"/>
    </source>
</evidence>
<sequence>MYIVQNSSISIQGTPRGFSFGFRLIAKTHMARQSNCRRKARSECIGSDQSDEDYIIDENECDESEDEYSSFIDDESEESICAYEDEEEDKETRSERKKLRNTVRQRASRTKKKRVVRPRKRKRVSYREDDVEEEEEEDDDDDDEDFKPDEVFGVHEEEAEFPITIGNKNFRRPGVHSVISEVVEDDDIEYVPDEADCTDAEEDEQPRTKSKSGKFRLRKFIANVEEEDGSGGGGYDDDEFGINEMDGADDEEDVFPVVKSRKKLRKRMLHKGIAKGGDDDDDDKFKPDELGEADDENDEEEIPMTSWGEKVNGVQLQRCLSEGAEYDNDDDHNNDNYFTPVVVDVDEEDECSTMKGCRKLRSTCMFQGIDKGKPSKITRGETINKYVINRGDLVDKNVKLNDVCAAEEKNKISIEGEKIKRLIVHSDSSSANYGLLDWRCPVIPKNFMEPESSQLQKKHSRRKGKEKVEDWKPEVGKQVCGICLSEEGKRRVRGTLNCCNHYFCFACIMEWSKVESRCPLCKQRFVTISKPAKPNACLDLMTEVIQVTERDQVYQPSEEELRGYLDPYENVICTECQQGGDDAVMLLCDLCDSSAHTYCVGLGREVPEGNWYCEGCRPTALGSANQQNLNLLSENRTNNFSVISPSPVADVRQTFDLNEMYIPETPLNQETFNVPSPGTALPAAGTAVTVSDRRRIQRQIHLILNDRMRQVDDYRTTGITTDVTENYLFGSQIRGLDPRPHFSFLSGRRLQDNISVLLHTRNAFAAASGHFNGQSVQNQPFTSVQGSFNGFLQEGDFGAVNQGNISSLVNPQLLPCSGRPNTVPNASTSDYQFREATMPSWSLHGGGYTHQFS</sequence>
<dbReference type="EMBL" id="OOIL02002582">
    <property type="protein sequence ID" value="VFQ83522.1"/>
    <property type="molecule type" value="Genomic_DNA"/>
</dbReference>
<dbReference type="PROSITE" id="PS50016">
    <property type="entry name" value="ZF_PHD_2"/>
    <property type="match status" value="1"/>
</dbReference>
<accession>A0A484M3W4</accession>
<dbReference type="CDD" id="cd16574">
    <property type="entry name" value="RING-HC_Topors"/>
    <property type="match status" value="1"/>
</dbReference>
<dbReference type="AlphaFoldDB" id="A0A484M3W4"/>
<dbReference type="Gene3D" id="3.30.40.10">
    <property type="entry name" value="Zinc/RING finger domain, C3HC4 (zinc finger)"/>
    <property type="match status" value="2"/>
</dbReference>
<keyword evidence="1" id="KW-0479">Metal-binding</keyword>
<dbReference type="InterPro" id="IPR001965">
    <property type="entry name" value="Znf_PHD"/>
</dbReference>
<dbReference type="PROSITE" id="PS50089">
    <property type="entry name" value="ZF_RING_2"/>
    <property type="match status" value="1"/>
</dbReference>
<evidence type="ECO:0000256" key="3">
    <source>
        <dbReference type="ARBA" id="ARBA00022833"/>
    </source>
</evidence>